<gene>
    <name evidence="2" type="ORF">CAP_3438</name>
</gene>
<evidence type="ECO:0000313" key="2">
    <source>
        <dbReference type="EMBL" id="EYF05297.1"/>
    </source>
</evidence>
<dbReference type="eggNOG" id="COG3950">
    <property type="taxonomic scope" value="Bacteria"/>
</dbReference>
<evidence type="ECO:0000313" key="3">
    <source>
        <dbReference type="Proteomes" id="UP000019678"/>
    </source>
</evidence>
<dbReference type="InterPro" id="IPR003959">
    <property type="entry name" value="ATPase_AAA_core"/>
</dbReference>
<protein>
    <recommendedName>
        <fullName evidence="1">AAA+ ATPase domain-containing protein</fullName>
    </recommendedName>
</protein>
<dbReference type="OrthoDB" id="9784297at2"/>
<dbReference type="Proteomes" id="UP000019678">
    <property type="component" value="Unassembled WGS sequence"/>
</dbReference>
<dbReference type="InterPro" id="IPR003593">
    <property type="entry name" value="AAA+_ATPase"/>
</dbReference>
<dbReference type="SMART" id="SM00382">
    <property type="entry name" value="AAA"/>
    <property type="match status" value="1"/>
</dbReference>
<dbReference type="InterPro" id="IPR051396">
    <property type="entry name" value="Bact_Antivir_Def_Nuclease"/>
</dbReference>
<dbReference type="Gene3D" id="3.40.50.300">
    <property type="entry name" value="P-loop containing nucleotide triphosphate hydrolases"/>
    <property type="match status" value="2"/>
</dbReference>
<dbReference type="PANTHER" id="PTHR43581:SF4">
    <property type="entry name" value="ATP_GTP PHOSPHATASE"/>
    <property type="match status" value="1"/>
</dbReference>
<dbReference type="RefSeq" id="WP_044242536.1">
    <property type="nucleotide sequence ID" value="NZ_ASRX01000025.1"/>
</dbReference>
<dbReference type="EMBL" id="ASRX01000025">
    <property type="protein sequence ID" value="EYF05297.1"/>
    <property type="molecule type" value="Genomic_DNA"/>
</dbReference>
<sequence>MKLTRIELGNLRCFRKATFDLMHPSGDRPLDVALLVGPNGSGKSALLRALARFFTHLVGTYDGGAFDLSDIRHGELAATMSVHLQDTLDDGTRTTLDLQGMLTRVPVAVQIRQDDPRRHFIVDHDPMQELLWRADPARQVERTLGQGFHLVDVAPGAVRWRDAVLASSGSAGLIMAFGSHRVMTSTQIPGPRRDGVLTHRAAHALRPLSGTPDALASRARDLAQWIVNLDFLRARARADRGVSAPLWSALQTGLDKLLAPYTFEGIDDDFRILFRTPHGTVPLDDLSQGFASVFLIVAELLLRGSLAASKPTDIFQQEAVCLVDEIEAHLHPRWQETVISGLRALFPRLQLIATTHSPFVVASVEPCNVFRLDESSS</sequence>
<accession>A0A017T8I6</accession>
<organism evidence="2 3">
    <name type="scientific">Chondromyces apiculatus DSM 436</name>
    <dbReference type="NCBI Taxonomy" id="1192034"/>
    <lineage>
        <taxon>Bacteria</taxon>
        <taxon>Pseudomonadati</taxon>
        <taxon>Myxococcota</taxon>
        <taxon>Polyangia</taxon>
        <taxon>Polyangiales</taxon>
        <taxon>Polyangiaceae</taxon>
        <taxon>Chondromyces</taxon>
    </lineage>
</organism>
<proteinExistence type="predicted"/>
<name>A0A017T8I6_9BACT</name>
<dbReference type="PANTHER" id="PTHR43581">
    <property type="entry name" value="ATP/GTP PHOSPHATASE"/>
    <property type="match status" value="1"/>
</dbReference>
<dbReference type="InterPro" id="IPR041685">
    <property type="entry name" value="AAA_GajA/Old/RecF-like"/>
</dbReference>
<dbReference type="GO" id="GO:0016887">
    <property type="term" value="F:ATP hydrolysis activity"/>
    <property type="evidence" value="ECO:0007669"/>
    <property type="project" value="InterPro"/>
</dbReference>
<dbReference type="SUPFAM" id="SSF52540">
    <property type="entry name" value="P-loop containing nucleoside triphosphate hydrolases"/>
    <property type="match status" value="1"/>
</dbReference>
<comment type="caution">
    <text evidence="2">The sequence shown here is derived from an EMBL/GenBank/DDBJ whole genome shotgun (WGS) entry which is preliminary data.</text>
</comment>
<feature type="domain" description="AAA+ ATPase" evidence="1">
    <location>
        <begin position="29"/>
        <end position="376"/>
    </location>
</feature>
<keyword evidence="3" id="KW-1185">Reference proteome</keyword>
<evidence type="ECO:0000259" key="1">
    <source>
        <dbReference type="SMART" id="SM00382"/>
    </source>
</evidence>
<dbReference type="GO" id="GO:0005524">
    <property type="term" value="F:ATP binding"/>
    <property type="evidence" value="ECO:0007669"/>
    <property type="project" value="InterPro"/>
</dbReference>
<dbReference type="STRING" id="1192034.CAP_3438"/>
<reference evidence="2 3" key="1">
    <citation type="submission" date="2013-05" db="EMBL/GenBank/DDBJ databases">
        <title>Genome assembly of Chondromyces apiculatus DSM 436.</title>
        <authorList>
            <person name="Sharma G."/>
            <person name="Khatri I."/>
            <person name="Kaur C."/>
            <person name="Mayilraj S."/>
            <person name="Subramanian S."/>
        </authorList>
    </citation>
    <scope>NUCLEOTIDE SEQUENCE [LARGE SCALE GENOMIC DNA]</scope>
    <source>
        <strain evidence="2 3">DSM 436</strain>
    </source>
</reference>
<dbReference type="AlphaFoldDB" id="A0A017T8I6"/>
<dbReference type="Pfam" id="PF13175">
    <property type="entry name" value="AAA_15"/>
    <property type="match status" value="1"/>
</dbReference>
<dbReference type="Pfam" id="PF13304">
    <property type="entry name" value="AAA_21"/>
    <property type="match status" value="1"/>
</dbReference>
<dbReference type="InterPro" id="IPR027417">
    <property type="entry name" value="P-loop_NTPase"/>
</dbReference>